<evidence type="ECO:0008006" key="4">
    <source>
        <dbReference type="Google" id="ProtNLM"/>
    </source>
</evidence>
<evidence type="ECO:0000313" key="3">
    <source>
        <dbReference type="Proteomes" id="UP000796761"/>
    </source>
</evidence>
<comment type="caution">
    <text evidence="2">The sequence shown here is derived from an EMBL/GenBank/DDBJ whole genome shotgun (WGS) entry which is preliminary data.</text>
</comment>
<protein>
    <recommendedName>
        <fullName evidence="4">Secreted protein</fullName>
    </recommendedName>
</protein>
<dbReference type="OrthoDB" id="9400281at2759"/>
<dbReference type="EMBL" id="SWJQ01000577">
    <property type="protein sequence ID" value="TRZ12584.1"/>
    <property type="molecule type" value="Genomic_DNA"/>
</dbReference>
<proteinExistence type="predicted"/>
<evidence type="ECO:0000313" key="2">
    <source>
        <dbReference type="EMBL" id="TRZ12584.1"/>
    </source>
</evidence>
<dbReference type="Proteomes" id="UP000796761">
    <property type="component" value="Unassembled WGS sequence"/>
</dbReference>
<organism evidence="2 3">
    <name type="scientific">Zosterops borbonicus</name>
    <dbReference type="NCBI Taxonomy" id="364589"/>
    <lineage>
        <taxon>Eukaryota</taxon>
        <taxon>Metazoa</taxon>
        <taxon>Chordata</taxon>
        <taxon>Craniata</taxon>
        <taxon>Vertebrata</taxon>
        <taxon>Euteleostomi</taxon>
        <taxon>Archelosauria</taxon>
        <taxon>Archosauria</taxon>
        <taxon>Dinosauria</taxon>
        <taxon>Saurischia</taxon>
        <taxon>Theropoda</taxon>
        <taxon>Coelurosauria</taxon>
        <taxon>Aves</taxon>
        <taxon>Neognathae</taxon>
        <taxon>Neoaves</taxon>
        <taxon>Telluraves</taxon>
        <taxon>Australaves</taxon>
        <taxon>Passeriformes</taxon>
        <taxon>Sylvioidea</taxon>
        <taxon>Zosteropidae</taxon>
        <taxon>Zosterops</taxon>
    </lineage>
</organism>
<reference evidence="2" key="1">
    <citation type="submission" date="2019-04" db="EMBL/GenBank/DDBJ databases">
        <title>Genome assembly of Zosterops borbonicus 15179.</title>
        <authorList>
            <person name="Leroy T."/>
            <person name="Anselmetti Y."/>
            <person name="Tilak M.-K."/>
            <person name="Nabholz B."/>
        </authorList>
    </citation>
    <scope>NUCLEOTIDE SEQUENCE</scope>
    <source>
        <strain evidence="2">HGM_15179</strain>
        <tissue evidence="2">Muscle</tissue>
    </source>
</reference>
<feature type="signal peptide" evidence="1">
    <location>
        <begin position="1"/>
        <end position="15"/>
    </location>
</feature>
<gene>
    <name evidence="2" type="ORF">HGM15179_014506</name>
</gene>
<keyword evidence="1" id="KW-0732">Signal</keyword>
<accession>A0A8K1G626</accession>
<keyword evidence="3" id="KW-1185">Reference proteome</keyword>
<sequence length="66" mass="7182">MTSLLLLATPFLIQARMPLALLATWAQLAHVQLAADQYPQVPFNLGTVQPHRPQPIALQGVIVAKV</sequence>
<dbReference type="AlphaFoldDB" id="A0A8K1G626"/>
<evidence type="ECO:0000256" key="1">
    <source>
        <dbReference type="SAM" id="SignalP"/>
    </source>
</evidence>
<name>A0A8K1G626_9PASS</name>
<feature type="chain" id="PRO_5035439013" description="Secreted protein" evidence="1">
    <location>
        <begin position="16"/>
        <end position="66"/>
    </location>
</feature>